<protein>
    <submittedName>
        <fullName evidence="1">Uncharacterized protein</fullName>
    </submittedName>
</protein>
<comment type="caution">
    <text evidence="1">The sequence shown here is derived from an EMBL/GenBank/DDBJ whole genome shotgun (WGS) entry which is preliminary data.</text>
</comment>
<organism evidence="1 2">
    <name type="scientific">Tahibacter aquaticus</name>
    <dbReference type="NCBI Taxonomy" id="520092"/>
    <lineage>
        <taxon>Bacteria</taxon>
        <taxon>Pseudomonadati</taxon>
        <taxon>Pseudomonadota</taxon>
        <taxon>Gammaproteobacteria</taxon>
        <taxon>Lysobacterales</taxon>
        <taxon>Rhodanobacteraceae</taxon>
        <taxon>Tahibacter</taxon>
    </lineage>
</organism>
<reference evidence="1 2" key="1">
    <citation type="submission" date="2019-03" db="EMBL/GenBank/DDBJ databases">
        <title>Genomic Encyclopedia of Type Strains, Phase IV (KMG-IV): sequencing the most valuable type-strain genomes for metagenomic binning, comparative biology and taxonomic classification.</title>
        <authorList>
            <person name="Goeker M."/>
        </authorList>
    </citation>
    <scope>NUCLEOTIDE SEQUENCE [LARGE SCALE GENOMIC DNA]</scope>
    <source>
        <strain evidence="1 2">DSM 21667</strain>
    </source>
</reference>
<dbReference type="AlphaFoldDB" id="A0A4R6YYF0"/>
<gene>
    <name evidence="1" type="ORF">DFR29_106131</name>
</gene>
<evidence type="ECO:0000313" key="1">
    <source>
        <dbReference type="EMBL" id="TDR43986.1"/>
    </source>
</evidence>
<keyword evidence="2" id="KW-1185">Reference proteome</keyword>
<evidence type="ECO:0000313" key="2">
    <source>
        <dbReference type="Proteomes" id="UP000295293"/>
    </source>
</evidence>
<dbReference type="EMBL" id="SNZH01000006">
    <property type="protein sequence ID" value="TDR43986.1"/>
    <property type="molecule type" value="Genomic_DNA"/>
</dbReference>
<accession>A0A4R6YYF0</accession>
<name>A0A4R6YYF0_9GAMM</name>
<dbReference type="RefSeq" id="WP_133818728.1">
    <property type="nucleotide sequence ID" value="NZ_SNZH01000006.1"/>
</dbReference>
<dbReference type="Proteomes" id="UP000295293">
    <property type="component" value="Unassembled WGS sequence"/>
</dbReference>
<sequence>MTDVLVAVDTGVAGNGRSLGDRSRALKREVFHVAIDTNTFPTISLQLAAVGVWKTSSVITDEMNISVPNRIRVDHIIVDKVVNFGNAWADWWYQNPPDASFSIDMSIVS</sequence>
<proteinExistence type="predicted"/>